<dbReference type="AlphaFoldDB" id="A0A2A4XFA7"/>
<keyword evidence="1" id="KW-0831">Ubiquinone biosynthesis</keyword>
<dbReference type="InterPro" id="IPR038989">
    <property type="entry name" value="UbiJ"/>
</dbReference>
<feature type="domain" description="SCP2" evidence="2">
    <location>
        <begin position="22"/>
        <end position="122"/>
    </location>
</feature>
<dbReference type="GO" id="GO:0005737">
    <property type="term" value="C:cytoplasm"/>
    <property type="evidence" value="ECO:0007669"/>
    <property type="project" value="UniProtKB-SubCell"/>
</dbReference>
<comment type="similarity">
    <text evidence="1">Belongs to the UbiJ family.</text>
</comment>
<accession>A0A2A4XFA7</accession>
<comment type="pathway">
    <text evidence="1">Cofactor biosynthesis; ubiquinone biosynthesis.</text>
</comment>
<reference evidence="4" key="1">
    <citation type="submission" date="2017-08" db="EMBL/GenBank/DDBJ databases">
        <title>A dynamic microbial community with high functional redundancy inhabits the cold, oxic subseafloor aquifer.</title>
        <authorList>
            <person name="Tully B.J."/>
            <person name="Wheat C.G."/>
            <person name="Glazer B.T."/>
            <person name="Huber J.A."/>
        </authorList>
    </citation>
    <scope>NUCLEOTIDE SEQUENCE [LARGE SCALE GENOMIC DNA]</scope>
</reference>
<dbReference type="UniPathway" id="UPA00232"/>
<dbReference type="GO" id="GO:0006744">
    <property type="term" value="P:ubiquinone biosynthetic process"/>
    <property type="evidence" value="ECO:0007669"/>
    <property type="project" value="UniProtKB-UniRule"/>
</dbReference>
<evidence type="ECO:0000259" key="2">
    <source>
        <dbReference type="Pfam" id="PF02036"/>
    </source>
</evidence>
<proteinExistence type="inferred from homology"/>
<comment type="subcellular location">
    <subcellularLocation>
        <location evidence="1">Cytoplasm</location>
    </subcellularLocation>
</comment>
<organism evidence="3 4">
    <name type="scientific">SAR86 cluster bacterium</name>
    <dbReference type="NCBI Taxonomy" id="2030880"/>
    <lineage>
        <taxon>Bacteria</taxon>
        <taxon>Pseudomonadati</taxon>
        <taxon>Pseudomonadota</taxon>
        <taxon>Gammaproteobacteria</taxon>
        <taxon>SAR86 cluster</taxon>
    </lineage>
</organism>
<dbReference type="PANTHER" id="PTHR38693">
    <property type="entry name" value="UBIQUINONE BIOSYNTHESIS PROTEIN UBIJ"/>
    <property type="match status" value="1"/>
</dbReference>
<dbReference type="Proteomes" id="UP000218767">
    <property type="component" value="Unassembled WGS sequence"/>
</dbReference>
<gene>
    <name evidence="1" type="primary">ubiJ</name>
    <name evidence="3" type="ORF">COB20_02045</name>
</gene>
<evidence type="ECO:0000256" key="1">
    <source>
        <dbReference type="HAMAP-Rule" id="MF_02215"/>
    </source>
</evidence>
<dbReference type="HAMAP" id="MF_02215">
    <property type="entry name" value="UbiJ"/>
    <property type="match status" value="1"/>
</dbReference>
<dbReference type="EMBL" id="NVUL01000006">
    <property type="protein sequence ID" value="PCI81166.1"/>
    <property type="molecule type" value="Genomic_DNA"/>
</dbReference>
<dbReference type="InterPro" id="IPR003033">
    <property type="entry name" value="SCP2_sterol-bd_dom"/>
</dbReference>
<dbReference type="Pfam" id="PF02036">
    <property type="entry name" value="SCP2"/>
    <property type="match status" value="1"/>
</dbReference>
<sequence>MTGTQLNQFLGSLALLPVEKVLNAIVARDAHVATKLSAFDSKCIEVVSQRPDFSLSIRFEDGTIKLSAIDSQTLGIQADATIKGKVESLLGLLIKKSDQRALADAAIDISGDATLVQDLHMTIESLDVDWQDYLAPILGDVLSNELGDIESSARAWSESAGTSMHRGVRDYLSEEARLVPSELEVDSFSNRLDQLRLGIDRVAAKTELLKRRYSLLAEPK</sequence>
<evidence type="ECO:0000313" key="3">
    <source>
        <dbReference type="EMBL" id="PCI81166.1"/>
    </source>
</evidence>
<dbReference type="PANTHER" id="PTHR38693:SF1">
    <property type="entry name" value="UBIQUINONE BIOSYNTHESIS ACCESSORY FACTOR UBIJ"/>
    <property type="match status" value="1"/>
</dbReference>
<name>A0A2A4XFA7_9GAMM</name>
<evidence type="ECO:0000313" key="4">
    <source>
        <dbReference type="Proteomes" id="UP000218767"/>
    </source>
</evidence>
<comment type="caution">
    <text evidence="3">The sequence shown here is derived from an EMBL/GenBank/DDBJ whole genome shotgun (WGS) entry which is preliminary data.</text>
</comment>
<protein>
    <recommendedName>
        <fullName evidence="1">Ubiquinone biosynthesis accessory factor UbiJ</fullName>
    </recommendedName>
</protein>
<keyword evidence="1" id="KW-0963">Cytoplasm</keyword>
<comment type="function">
    <text evidence="1">Required for ubiquinone (coenzyme Q) biosynthesis. Binds hydrophobic ubiquinone biosynthetic intermediates via its SCP2 domain and is essential for the stability of the Ubi complex. May constitute a docking platform where Ubi enzymes assemble and access their SCP2-bound polyprenyl substrates.</text>
</comment>